<reference evidence="3" key="1">
    <citation type="journal article" date="2019" name="Int. J. Syst. Evol. Microbiol.">
        <title>The Global Catalogue of Microorganisms (GCM) 10K type strain sequencing project: providing services to taxonomists for standard genome sequencing and annotation.</title>
        <authorList>
            <consortium name="The Broad Institute Genomics Platform"/>
            <consortium name="The Broad Institute Genome Sequencing Center for Infectious Disease"/>
            <person name="Wu L."/>
            <person name="Ma J."/>
        </authorList>
    </citation>
    <scope>NUCLEOTIDE SEQUENCE [LARGE SCALE GENOMIC DNA]</scope>
    <source>
        <strain evidence="3">JCM 10367</strain>
    </source>
</reference>
<gene>
    <name evidence="2" type="ORF">GCM10009535_54530</name>
</gene>
<dbReference type="Proteomes" id="UP001500724">
    <property type="component" value="Unassembled WGS sequence"/>
</dbReference>
<dbReference type="Pfam" id="PF19956">
    <property type="entry name" value="EAD2"/>
    <property type="match status" value="1"/>
</dbReference>
<organism evidence="2 3">
    <name type="scientific">Streptomyces thermocarboxydovorans</name>
    <dbReference type="NCBI Taxonomy" id="59298"/>
    <lineage>
        <taxon>Bacteria</taxon>
        <taxon>Bacillati</taxon>
        <taxon>Actinomycetota</taxon>
        <taxon>Actinomycetes</taxon>
        <taxon>Kitasatosporales</taxon>
        <taxon>Streptomycetaceae</taxon>
        <taxon>Streptomyces</taxon>
    </lineage>
</organism>
<comment type="caution">
    <text evidence="2">The sequence shown here is derived from an EMBL/GenBank/DDBJ whole genome shotgun (WGS) entry which is preliminary data.</text>
</comment>
<name>A0ABP3T435_9ACTN</name>
<dbReference type="EMBL" id="BAAAGU010000076">
    <property type="protein sequence ID" value="GAA0667736.1"/>
    <property type="molecule type" value="Genomic_DNA"/>
</dbReference>
<proteinExistence type="predicted"/>
<protein>
    <recommendedName>
        <fullName evidence="1">Effector-associated domain-containing protein</fullName>
    </recommendedName>
</protein>
<dbReference type="Pfam" id="PF13365">
    <property type="entry name" value="Trypsin_2"/>
    <property type="match status" value="1"/>
</dbReference>
<accession>A0ABP3T435</accession>
<feature type="domain" description="Effector-associated" evidence="1">
    <location>
        <begin position="224"/>
        <end position="297"/>
    </location>
</feature>
<evidence type="ECO:0000259" key="1">
    <source>
        <dbReference type="Pfam" id="PF19956"/>
    </source>
</evidence>
<dbReference type="RefSeq" id="WP_344006775.1">
    <property type="nucleotide sequence ID" value="NZ_BAAAGU010000076.1"/>
</dbReference>
<dbReference type="InterPro" id="IPR045431">
    <property type="entry name" value="EAD2"/>
</dbReference>
<evidence type="ECO:0000313" key="3">
    <source>
        <dbReference type="Proteomes" id="UP001500724"/>
    </source>
</evidence>
<sequence length="313" mass="32920">MAAASPGDVSGPAAAPSWQARLLGPTGSPYALAAVLVAERTLLTCAAVLDRVPAAGFVLAEFRGSGEVRRVPARAEEISPLHPLAVLHLERPADAVPAPLGRCGQREGVAVTAFGHDGAGSGLRVHAQVTGAWRAGARRLEVREGTWPEGQFTGAGVWDAERAQAVGVIAPALPASPDPAGGARMVPFDVLEATRFGELLSGNFPSGYNYAQQPSAQGELWPLVENLLAMESIASDGGAALLSLLPGRIARGVPRQSRPRLQLLHLVRRCDEFEEGPAALVAAVRVMEGDTSDVQRFIRQAGQTWPHRLRDDA</sequence>
<keyword evidence="3" id="KW-1185">Reference proteome</keyword>
<evidence type="ECO:0000313" key="2">
    <source>
        <dbReference type="EMBL" id="GAA0667736.1"/>
    </source>
</evidence>
<dbReference type="SUPFAM" id="SSF50494">
    <property type="entry name" value="Trypsin-like serine proteases"/>
    <property type="match status" value="1"/>
</dbReference>
<dbReference type="InterPro" id="IPR009003">
    <property type="entry name" value="Peptidase_S1_PA"/>
</dbReference>